<evidence type="ECO:0000256" key="8">
    <source>
        <dbReference type="ARBA" id="ARBA00045980"/>
    </source>
</evidence>
<keyword evidence="13" id="KW-1185">Reference proteome</keyword>
<evidence type="ECO:0000259" key="11">
    <source>
        <dbReference type="Pfam" id="PF01937"/>
    </source>
</evidence>
<keyword evidence="6 10" id="KW-0378">Hydrolase</keyword>
<keyword evidence="10" id="KW-0489">Methyltransferase</keyword>
<dbReference type="InterPro" id="IPR039763">
    <property type="entry name" value="ARMT1"/>
</dbReference>
<comment type="catalytic activity">
    <reaction evidence="9 10">
        <text>beta-D-fructose 6-phosphate = dihydroxyacetone + D-glyceraldehyde 3-phosphate</text>
        <dbReference type="Rhea" id="RHEA:28002"/>
        <dbReference type="ChEBI" id="CHEBI:16016"/>
        <dbReference type="ChEBI" id="CHEBI:57634"/>
        <dbReference type="ChEBI" id="CHEBI:59776"/>
    </reaction>
</comment>
<dbReference type="SUPFAM" id="SSF111321">
    <property type="entry name" value="AF1104-like"/>
    <property type="match status" value="1"/>
</dbReference>
<evidence type="ECO:0000256" key="5">
    <source>
        <dbReference type="ARBA" id="ARBA00022723"/>
    </source>
</evidence>
<dbReference type="Gene3D" id="1.20.930.60">
    <property type="match status" value="1"/>
</dbReference>
<dbReference type="AlphaFoldDB" id="A0AAV0A5T2"/>
<keyword evidence="7 10" id="KW-0464">Manganese</keyword>
<feature type="domain" description="Damage-control phosphatase ARMT1-like metal-binding" evidence="11">
    <location>
        <begin position="20"/>
        <end position="184"/>
    </location>
</feature>
<reference evidence="12" key="1">
    <citation type="submission" date="2022-06" db="EMBL/GenBank/DDBJ databases">
        <authorList>
            <person name="Andreotti S."/>
            <person name="Wyler E."/>
        </authorList>
    </citation>
    <scope>NUCLEOTIDE SEQUENCE</scope>
</reference>
<dbReference type="GO" id="GO:0051998">
    <property type="term" value="F:protein carboxyl O-methyltransferase activity"/>
    <property type="evidence" value="ECO:0007669"/>
    <property type="project" value="UniProtKB-UniRule"/>
</dbReference>
<dbReference type="EC" id="3.1.3.-" evidence="10"/>
<evidence type="ECO:0000256" key="9">
    <source>
        <dbReference type="ARBA" id="ARBA00048809"/>
    </source>
</evidence>
<keyword evidence="10" id="KW-0808">Transferase</keyword>
<dbReference type="EC" id="2.1.1.-" evidence="10"/>
<dbReference type="Pfam" id="PF01937">
    <property type="entry name" value="ARMT1-like_dom"/>
    <property type="match status" value="1"/>
</dbReference>
<proteinExistence type="inferred from homology"/>
<comment type="domain">
    <text evidence="10">Subfamily III proteins have a conserved RTxK motif about 40-50 residues from the C-terminus; the threonine may be replaced by serine or cysteine.</text>
</comment>
<evidence type="ECO:0000256" key="4">
    <source>
        <dbReference type="ARBA" id="ARBA00022596"/>
    </source>
</evidence>
<comment type="caution">
    <text evidence="12">The sequence shown here is derived from an EMBL/GenBank/DDBJ whole genome shotgun (WGS) entry which is preliminary data.</text>
</comment>
<evidence type="ECO:0000313" key="13">
    <source>
        <dbReference type="Proteomes" id="UP001152836"/>
    </source>
</evidence>
<organism evidence="12 13">
    <name type="scientific">Phodopus roborovskii</name>
    <name type="common">Roborovski's desert hamster</name>
    <name type="synonym">Cricetulus roborovskii</name>
    <dbReference type="NCBI Taxonomy" id="109678"/>
    <lineage>
        <taxon>Eukaryota</taxon>
        <taxon>Metazoa</taxon>
        <taxon>Chordata</taxon>
        <taxon>Craniata</taxon>
        <taxon>Vertebrata</taxon>
        <taxon>Euteleostomi</taxon>
        <taxon>Mammalia</taxon>
        <taxon>Eutheria</taxon>
        <taxon>Euarchontoglires</taxon>
        <taxon>Glires</taxon>
        <taxon>Rodentia</taxon>
        <taxon>Myomorpha</taxon>
        <taxon>Muroidea</taxon>
        <taxon>Cricetidae</taxon>
        <taxon>Cricetinae</taxon>
        <taxon>Phodopus</taxon>
    </lineage>
</organism>
<dbReference type="InterPro" id="IPR036075">
    <property type="entry name" value="ARMT-1-like_metal-bd_sf"/>
</dbReference>
<name>A0AAV0A5T2_PHORO</name>
<dbReference type="PANTHER" id="PTHR12260">
    <property type="entry name" value="DAMAGE-CONTROL PHOSPHATASE ARMT1"/>
    <property type="match status" value="1"/>
</dbReference>
<protein>
    <recommendedName>
        <fullName evidence="10">Sugar phosphate phosphatase</fullName>
        <ecNumber evidence="10">2.1.1.-</ecNumber>
        <ecNumber evidence="10">3.1.3.-</ecNumber>
    </recommendedName>
</protein>
<dbReference type="InterPro" id="IPR002791">
    <property type="entry name" value="ARMT1-like_metal-bd"/>
</dbReference>
<keyword evidence="4" id="KW-0533">Nickel</keyword>
<evidence type="ECO:0000256" key="7">
    <source>
        <dbReference type="ARBA" id="ARBA00023211"/>
    </source>
</evidence>
<evidence type="ECO:0000256" key="6">
    <source>
        <dbReference type="ARBA" id="ARBA00022801"/>
    </source>
</evidence>
<sequence length="220" mass="25700">MAEFPAFLSAQDVGSFAYLTVKDRLPQILTKAIDTLHRHKSEFFEKHGKEGVEAEKKAISLLSKLRNELQTDKPITRLADKWVDTDIWNHYLGHERSLLNGSDEEPRWFFSPWLFVECYMYRRIHEAIVQSPPIQDFDVFKESKDESFFESQESIDTLCMHIQQLRPARDFSEDELKDTLFKLLQVSGWLYHSLQFVLSVSLCKYLLAFGVIYSSVTPVL</sequence>
<dbReference type="EMBL" id="CALSGD010001595">
    <property type="protein sequence ID" value="CAH7312872.1"/>
    <property type="molecule type" value="Genomic_DNA"/>
</dbReference>
<comment type="similarity">
    <text evidence="3 10">Belongs to the damage-control phosphatase family. Sugar phosphate phosphatase III subfamily.</text>
</comment>
<dbReference type="GO" id="GO:0032259">
    <property type="term" value="P:methylation"/>
    <property type="evidence" value="ECO:0007669"/>
    <property type="project" value="UniProtKB-KW"/>
</dbReference>
<evidence type="ECO:0000256" key="10">
    <source>
        <dbReference type="RuleBase" id="RU367030"/>
    </source>
</evidence>
<dbReference type="GO" id="GO:0046872">
    <property type="term" value="F:metal ion binding"/>
    <property type="evidence" value="ECO:0007669"/>
    <property type="project" value="UniProtKB-UniRule"/>
</dbReference>
<evidence type="ECO:0000313" key="12">
    <source>
        <dbReference type="EMBL" id="CAH7312872.1"/>
    </source>
</evidence>
<accession>A0AAV0A5T2</accession>
<comment type="catalytic activity">
    <reaction evidence="1 10">
        <text>L-glutamyl-[protein] + S-adenosyl-L-methionine = [protein]-L-glutamate 5-O-methyl ester + S-adenosyl-L-homocysteine</text>
        <dbReference type="Rhea" id="RHEA:24452"/>
        <dbReference type="Rhea" id="RHEA-COMP:10208"/>
        <dbReference type="Rhea" id="RHEA-COMP:10311"/>
        <dbReference type="ChEBI" id="CHEBI:29973"/>
        <dbReference type="ChEBI" id="CHEBI:57856"/>
        <dbReference type="ChEBI" id="CHEBI:59789"/>
        <dbReference type="ChEBI" id="CHEBI:82795"/>
    </reaction>
</comment>
<keyword evidence="5 10" id="KW-0479">Metal-binding</keyword>
<dbReference type="GO" id="GO:0005634">
    <property type="term" value="C:nucleus"/>
    <property type="evidence" value="ECO:0007669"/>
    <property type="project" value="TreeGrafter"/>
</dbReference>
<comment type="catalytic activity">
    <reaction evidence="2 10">
        <text>beta-D-fructose 1-phosphate + H2O = D-fructose + phosphate</text>
        <dbReference type="Rhea" id="RHEA:35603"/>
        <dbReference type="ChEBI" id="CHEBI:15377"/>
        <dbReference type="ChEBI" id="CHEBI:37721"/>
        <dbReference type="ChEBI" id="CHEBI:43474"/>
        <dbReference type="ChEBI" id="CHEBI:138881"/>
    </reaction>
</comment>
<evidence type="ECO:0000256" key="1">
    <source>
        <dbReference type="ARBA" id="ARBA00000807"/>
    </source>
</evidence>
<gene>
    <name evidence="12" type="primary">Armt1</name>
    <name evidence="12" type="ORF">PHOROB_LOCUS15929</name>
</gene>
<evidence type="ECO:0000256" key="2">
    <source>
        <dbReference type="ARBA" id="ARBA00001326"/>
    </source>
</evidence>
<dbReference type="FunFam" id="1.20.930.60:FF:000001">
    <property type="entry name" value="protein-glutamate O-methyltransferase isoform X1"/>
    <property type="match status" value="1"/>
</dbReference>
<dbReference type="GO" id="GO:0016791">
    <property type="term" value="F:phosphatase activity"/>
    <property type="evidence" value="ECO:0007669"/>
    <property type="project" value="TreeGrafter"/>
</dbReference>
<dbReference type="GO" id="GO:0006974">
    <property type="term" value="P:DNA damage response"/>
    <property type="evidence" value="ECO:0007669"/>
    <property type="project" value="TreeGrafter"/>
</dbReference>
<comment type="function">
    <text evidence="8 10">Metal-dependent phosphatase that shows phosphatase activity against several substrates, including fructose-1-phosphate and fructose-6-phosphate. Its preference for fructose-1-phosphate, a strong glycating agent that causes DNA damage rather than a canonical yeast metabolite, suggests a damage-control function in hexose phosphate metabolism. Has also been shown to have O-methyltransferase activity that methylates glutamate residues of target proteins to form gamma-glutamyl methyl ester residues. Possibly methylates PCNA, suggesting it is involved in the DNA damage response.</text>
</comment>
<dbReference type="Proteomes" id="UP001152836">
    <property type="component" value="Unassembled WGS sequence"/>
</dbReference>
<evidence type="ECO:0000256" key="3">
    <source>
        <dbReference type="ARBA" id="ARBA00009519"/>
    </source>
</evidence>
<comment type="cofactor">
    <cofactor evidence="10">
        <name>Mn(2+)</name>
        <dbReference type="ChEBI" id="CHEBI:29035"/>
    </cofactor>
    <cofactor evidence="10">
        <name>Ni(2+)</name>
        <dbReference type="ChEBI" id="CHEBI:49786"/>
    </cofactor>
</comment>
<dbReference type="PANTHER" id="PTHR12260:SF6">
    <property type="entry name" value="DAMAGE-CONTROL PHOSPHATASE ARMT1"/>
    <property type="match status" value="1"/>
</dbReference>